<dbReference type="Proteomes" id="UP000032633">
    <property type="component" value="Chromosome"/>
</dbReference>
<keyword evidence="10" id="KW-1185">Reference proteome</keyword>
<comment type="cofactor">
    <cofactor evidence="1 7">
        <name>pyridoxal 5'-phosphate</name>
        <dbReference type="ChEBI" id="CHEBI:597326"/>
    </cofactor>
</comment>
<name>A0A0D5NG06_9BACL</name>
<keyword evidence="3 7" id="KW-0032">Aminotransferase</keyword>
<protein>
    <recommendedName>
        <fullName evidence="7">Histidinol-phosphate aminotransferase</fullName>
        <ecNumber evidence="7">2.6.1.9</ecNumber>
    </recommendedName>
    <alternativeName>
        <fullName evidence="7">Imidazole acetol-phosphate transaminase</fullName>
    </alternativeName>
</protein>
<keyword evidence="7" id="KW-0028">Amino-acid biosynthesis</keyword>
<dbReference type="HOGENOM" id="CLU_017584_3_3_9"/>
<reference evidence="9 10" key="1">
    <citation type="journal article" date="2015" name="J. Biotechnol.">
        <title>Complete genome sequence of Paenibacillus beijingensis 7188(T) (=DSM 24997(T)), a novel rhizobacterium from jujube garden soil.</title>
        <authorList>
            <person name="Kwak Y."/>
            <person name="Shin J.H."/>
        </authorList>
    </citation>
    <scope>NUCLEOTIDE SEQUENCE [LARGE SCALE GENOMIC DNA]</scope>
    <source>
        <strain evidence="9 10">DSM 24997</strain>
    </source>
</reference>
<dbReference type="GO" id="GO:0000105">
    <property type="term" value="P:L-histidine biosynthetic process"/>
    <property type="evidence" value="ECO:0007669"/>
    <property type="project" value="UniProtKB-UniRule"/>
</dbReference>
<keyword evidence="6 7" id="KW-0368">Histidine biosynthesis</keyword>
<comment type="catalytic activity">
    <reaction evidence="7">
        <text>L-histidinol phosphate + 2-oxoglutarate = 3-(imidazol-4-yl)-2-oxopropyl phosphate + L-glutamate</text>
        <dbReference type="Rhea" id="RHEA:23744"/>
        <dbReference type="ChEBI" id="CHEBI:16810"/>
        <dbReference type="ChEBI" id="CHEBI:29985"/>
        <dbReference type="ChEBI" id="CHEBI:57766"/>
        <dbReference type="ChEBI" id="CHEBI:57980"/>
        <dbReference type="EC" id="2.6.1.9"/>
    </reaction>
</comment>
<comment type="pathway">
    <text evidence="7">Amino-acid biosynthesis; L-histidine biosynthesis; L-histidine from 5-phospho-alpha-D-ribose 1-diphosphate: step 7/9.</text>
</comment>
<dbReference type="EMBL" id="CP011058">
    <property type="protein sequence ID" value="AJY74176.1"/>
    <property type="molecule type" value="Genomic_DNA"/>
</dbReference>
<dbReference type="GO" id="GO:0004400">
    <property type="term" value="F:histidinol-phosphate transaminase activity"/>
    <property type="evidence" value="ECO:0007669"/>
    <property type="project" value="UniProtKB-UniRule"/>
</dbReference>
<evidence type="ECO:0000259" key="8">
    <source>
        <dbReference type="Pfam" id="PF00155"/>
    </source>
</evidence>
<evidence type="ECO:0000256" key="3">
    <source>
        <dbReference type="ARBA" id="ARBA00022576"/>
    </source>
</evidence>
<keyword evidence="4 7" id="KW-0808">Transferase</keyword>
<dbReference type="InterPro" id="IPR005861">
    <property type="entry name" value="HisP_aminotrans"/>
</dbReference>
<dbReference type="OrthoDB" id="9813612at2"/>
<dbReference type="SUPFAM" id="SSF53383">
    <property type="entry name" value="PLP-dependent transferases"/>
    <property type="match status" value="1"/>
</dbReference>
<dbReference type="Pfam" id="PF00155">
    <property type="entry name" value="Aminotran_1_2"/>
    <property type="match status" value="1"/>
</dbReference>
<dbReference type="NCBIfam" id="TIGR01141">
    <property type="entry name" value="hisC"/>
    <property type="match status" value="1"/>
</dbReference>
<evidence type="ECO:0000256" key="7">
    <source>
        <dbReference type="HAMAP-Rule" id="MF_01023"/>
    </source>
</evidence>
<dbReference type="Gene3D" id="3.90.1150.10">
    <property type="entry name" value="Aspartate Aminotransferase, domain 1"/>
    <property type="match status" value="1"/>
</dbReference>
<dbReference type="CDD" id="cd00609">
    <property type="entry name" value="AAT_like"/>
    <property type="match status" value="1"/>
</dbReference>
<gene>
    <name evidence="7" type="primary">hisC</name>
    <name evidence="9" type="ORF">VN24_05765</name>
</gene>
<feature type="modified residue" description="N6-(pyridoxal phosphate)lysine" evidence="7">
    <location>
        <position position="226"/>
    </location>
</feature>
<sequence>MSTELWRQDVMKLQTYVPGKSIEEVKKQFGLSEITRLASNENPYGPSPKAVAAMQAAAAESHLYPESTSAELRAMLGEQYGVDSAQILISNGADNVLMLIGQAYINAGDEVVYCVPTFPVYRTSTVMMGAVPVEIPLTGDHKFDLDRILGSINERTKLVYICNPNNPTGTIVGDGELESFLRKVPSHVVVVLDEAYVEFVELRDYRKGIEFIKKGYNVISVHTFSKLYGLAAARIGYAIAPPEVLAPLLAVREPFPVSRMAVAAAIASLEDTEYRDFILASNRDGLKYLQREMTALGFDVPDSYSNFLFADTKREAAPIVESLLRAGFIVRPCKGWGYPNHIRVTVGSPEQNERFIAALAEIVTGQA</sequence>
<dbReference type="AlphaFoldDB" id="A0A0D5NG06"/>
<comment type="similarity">
    <text evidence="7">Belongs to the class-II pyridoxal-phosphate-dependent aminotransferase family. Histidinol-phosphate aminotransferase subfamily.</text>
</comment>
<dbReference type="PANTHER" id="PTHR43643">
    <property type="entry name" value="HISTIDINOL-PHOSPHATE AMINOTRANSFERASE 2"/>
    <property type="match status" value="1"/>
</dbReference>
<dbReference type="InterPro" id="IPR015424">
    <property type="entry name" value="PyrdxlP-dep_Trfase"/>
</dbReference>
<dbReference type="PATRIC" id="fig|1126833.4.peg.1250"/>
<dbReference type="STRING" id="1126833.VN24_05765"/>
<evidence type="ECO:0000256" key="4">
    <source>
        <dbReference type="ARBA" id="ARBA00022679"/>
    </source>
</evidence>
<comment type="subunit">
    <text evidence="2 7">Homodimer.</text>
</comment>
<keyword evidence="5 7" id="KW-0663">Pyridoxal phosphate</keyword>
<dbReference type="HAMAP" id="MF_01023">
    <property type="entry name" value="HisC_aminotrans_2"/>
    <property type="match status" value="1"/>
</dbReference>
<dbReference type="InterPro" id="IPR015422">
    <property type="entry name" value="PyrdxlP-dep_Trfase_small"/>
</dbReference>
<evidence type="ECO:0000256" key="6">
    <source>
        <dbReference type="ARBA" id="ARBA00023102"/>
    </source>
</evidence>
<dbReference type="Gene3D" id="3.40.640.10">
    <property type="entry name" value="Type I PLP-dependent aspartate aminotransferase-like (Major domain)"/>
    <property type="match status" value="1"/>
</dbReference>
<dbReference type="UniPathway" id="UPA00031">
    <property type="reaction ID" value="UER00012"/>
</dbReference>
<accession>A0A0D5NG06</accession>
<proteinExistence type="inferred from homology"/>
<dbReference type="KEGG" id="pbj:VN24_05765"/>
<feature type="domain" description="Aminotransferase class I/classII large" evidence="8">
    <location>
        <begin position="33"/>
        <end position="359"/>
    </location>
</feature>
<dbReference type="InterPro" id="IPR015421">
    <property type="entry name" value="PyrdxlP-dep_Trfase_major"/>
</dbReference>
<dbReference type="EC" id="2.6.1.9" evidence="7"/>
<reference evidence="10" key="2">
    <citation type="submission" date="2015-03" db="EMBL/GenBank/DDBJ databases">
        <title>Genome sequence of Paenibacillus beijingensis strain DSM 24997T.</title>
        <authorList>
            <person name="Kwak Y."/>
            <person name="Shin J.-H."/>
        </authorList>
    </citation>
    <scope>NUCLEOTIDE SEQUENCE [LARGE SCALE GENOMIC DNA]</scope>
    <source>
        <strain evidence="10">DSM 24997</strain>
    </source>
</reference>
<dbReference type="PANTHER" id="PTHR43643:SF3">
    <property type="entry name" value="HISTIDINOL-PHOSPHATE AMINOTRANSFERASE"/>
    <property type="match status" value="1"/>
</dbReference>
<evidence type="ECO:0000256" key="5">
    <source>
        <dbReference type="ARBA" id="ARBA00022898"/>
    </source>
</evidence>
<organism evidence="9 10">
    <name type="scientific">Paenibacillus beijingensis</name>
    <dbReference type="NCBI Taxonomy" id="1126833"/>
    <lineage>
        <taxon>Bacteria</taxon>
        <taxon>Bacillati</taxon>
        <taxon>Bacillota</taxon>
        <taxon>Bacilli</taxon>
        <taxon>Bacillales</taxon>
        <taxon>Paenibacillaceae</taxon>
        <taxon>Paenibacillus</taxon>
    </lineage>
</organism>
<dbReference type="InterPro" id="IPR004839">
    <property type="entry name" value="Aminotransferase_I/II_large"/>
</dbReference>
<evidence type="ECO:0000256" key="2">
    <source>
        <dbReference type="ARBA" id="ARBA00011738"/>
    </source>
</evidence>
<evidence type="ECO:0000313" key="10">
    <source>
        <dbReference type="Proteomes" id="UP000032633"/>
    </source>
</evidence>
<dbReference type="GO" id="GO:0030170">
    <property type="term" value="F:pyridoxal phosphate binding"/>
    <property type="evidence" value="ECO:0007669"/>
    <property type="project" value="InterPro"/>
</dbReference>
<evidence type="ECO:0000256" key="1">
    <source>
        <dbReference type="ARBA" id="ARBA00001933"/>
    </source>
</evidence>
<dbReference type="InterPro" id="IPR050106">
    <property type="entry name" value="HistidinolP_aminotransfase"/>
</dbReference>
<evidence type="ECO:0000313" key="9">
    <source>
        <dbReference type="EMBL" id="AJY74176.1"/>
    </source>
</evidence>
<dbReference type="RefSeq" id="WP_045669612.1">
    <property type="nucleotide sequence ID" value="NZ_CP011058.1"/>
</dbReference>